<keyword evidence="4" id="KW-1185">Reference proteome</keyword>
<dbReference type="EMBL" id="MUXE01000007">
    <property type="protein sequence ID" value="PUE64406.1"/>
    <property type="molecule type" value="Genomic_DNA"/>
</dbReference>
<name>A0A363CZ85_9BACT</name>
<reference evidence="3 4" key="1">
    <citation type="submission" date="2017-02" db="EMBL/GenBank/DDBJ databases">
        <title>Arcobacter caeni sp. nov, a new Arcobacter species isolated from reclaimed water.</title>
        <authorList>
            <person name="Figueras M.J."/>
            <person name="Perez-Cataluna A."/>
            <person name="Salas-Masso N."/>
        </authorList>
    </citation>
    <scope>NUCLEOTIDE SEQUENCE [LARGE SCALE GENOMIC DNA]</scope>
    <source>
        <strain evidence="3 4">RW17-10</strain>
    </source>
</reference>
<dbReference type="OrthoDB" id="5343792at2"/>
<dbReference type="AlphaFoldDB" id="A0A363CZ85"/>
<dbReference type="InterPro" id="IPR041215">
    <property type="entry name" value="FlgO_dom"/>
</dbReference>
<protein>
    <recommendedName>
        <fullName evidence="2">FlgO domain-containing protein</fullName>
    </recommendedName>
</protein>
<organism evidence="3 4">
    <name type="scientific">Arcobacter caeni</name>
    <dbReference type="NCBI Taxonomy" id="1912877"/>
    <lineage>
        <taxon>Bacteria</taxon>
        <taxon>Pseudomonadati</taxon>
        <taxon>Campylobacterota</taxon>
        <taxon>Epsilonproteobacteria</taxon>
        <taxon>Campylobacterales</taxon>
        <taxon>Arcobacteraceae</taxon>
        <taxon>Arcobacter</taxon>
    </lineage>
</organism>
<sequence>MIFSFLGKLKFFIIPIFLVFFLSSCVYKNPISGSNNFHYLVSRLVADSVSKIKKNISLQEAVLVSDFVNLDKLKNKSQLGFLLSSMLKDSLVSENIIVREIELGKEFEYGPNGFNLLTRNKDNILSSKITKEKYAVVGTYSLTSKSLNVFIKLVDIRNGNILSSSYERTEIDDEILGLEGERLQSEKLQDENKKQTPTPRPHVVL</sequence>
<proteinExistence type="predicted"/>
<comment type="caution">
    <text evidence="3">The sequence shown here is derived from an EMBL/GenBank/DDBJ whole genome shotgun (WGS) entry which is preliminary data.</text>
</comment>
<dbReference type="Proteomes" id="UP000251135">
    <property type="component" value="Unassembled WGS sequence"/>
</dbReference>
<accession>A0A363CZ85</accession>
<evidence type="ECO:0000256" key="1">
    <source>
        <dbReference type="SAM" id="MobiDB-lite"/>
    </source>
</evidence>
<evidence type="ECO:0000313" key="4">
    <source>
        <dbReference type="Proteomes" id="UP000251135"/>
    </source>
</evidence>
<evidence type="ECO:0000313" key="3">
    <source>
        <dbReference type="EMBL" id="PUE64406.1"/>
    </source>
</evidence>
<feature type="region of interest" description="Disordered" evidence="1">
    <location>
        <begin position="186"/>
        <end position="205"/>
    </location>
</feature>
<evidence type="ECO:0000259" key="2">
    <source>
        <dbReference type="Pfam" id="PF17680"/>
    </source>
</evidence>
<gene>
    <name evidence="3" type="ORF">B0174_06035</name>
</gene>
<dbReference type="Pfam" id="PF17680">
    <property type="entry name" value="FlgO"/>
    <property type="match status" value="1"/>
</dbReference>
<feature type="domain" description="FlgO" evidence="2">
    <location>
        <begin position="43"/>
        <end position="166"/>
    </location>
</feature>